<sequence length="537" mass="58363">MNKSLLLLTVFSAISLARTYTWPSPWDELEDIAYLQSGHRRRGFHDGITPCGSFPQGGGDPFRQASAEWLRSAFHDAVTHNKATGTGGLDASLLYETDRPENNGAIGFKDTFAFFNNFFSRRVSLADLIALGVSATVRECGGPVIPFRAGRVDATEAGEFGVPEPTTGIDATAAQFAKAGFTVEEMIALVACGHTLGGVHGNDFPDIVGNDSHEAFPGFDKTSSRYDNNVVTEFLAGNTTNPLAVGPEGTNSDQRVFVADKNVTMQSLANPATFQSTCASVFQRMVETVPATVNLSETIAPIDVKPTISRLYLKDQTAVHFEGYIRVRMTDRKTEAPVVQMPYVDSTGAHCDDCTIAAQPATFQGGMGFGFDDSFKFYDFSTDLQPGSISRFNIQFTADADETHTNNDLGYPVDKGIFHQFPNSCLIQKDDENGNWNLTTVAAVRNDRAGLPTWMEVGVKRFTDGIVSPKLDVQKVEMTKWKEAGSSGFTLYSANFALPIASWSTTYDLFNGEGDDQASVLNVRTTEAMGTCNDWVA</sequence>
<feature type="chain" id="PRO_5045013299" description="Peroxidase" evidence="8">
    <location>
        <begin position="20"/>
        <end position="537"/>
    </location>
</feature>
<dbReference type="PANTHER" id="PTHR31356:SF53">
    <property type="entry name" value="HEME PEROXIDASE"/>
    <property type="match status" value="1"/>
</dbReference>
<keyword evidence="8" id="KW-0732">Signal</keyword>
<dbReference type="EC" id="1.11.1.-" evidence="8"/>
<evidence type="ECO:0000313" key="11">
    <source>
        <dbReference type="Proteomes" id="UP001465976"/>
    </source>
</evidence>
<name>A0ABR3FUL7_9AGAR</name>
<dbReference type="Gene3D" id="1.10.420.10">
    <property type="entry name" value="Peroxidase, domain 2"/>
    <property type="match status" value="1"/>
</dbReference>
<dbReference type="InterPro" id="IPR010255">
    <property type="entry name" value="Haem_peroxidase_sf"/>
</dbReference>
<dbReference type="PANTHER" id="PTHR31356">
    <property type="entry name" value="THYLAKOID LUMENAL 29 KDA PROTEIN, CHLOROPLASTIC-RELATED"/>
    <property type="match status" value="1"/>
</dbReference>
<dbReference type="Pfam" id="PF00141">
    <property type="entry name" value="peroxidase"/>
    <property type="match status" value="1"/>
</dbReference>
<evidence type="ECO:0000256" key="8">
    <source>
        <dbReference type="RuleBase" id="RU363051"/>
    </source>
</evidence>
<dbReference type="PRINTS" id="PR00459">
    <property type="entry name" value="ASPEROXIDASE"/>
</dbReference>
<dbReference type="InterPro" id="IPR002207">
    <property type="entry name" value="Peroxidase_I"/>
</dbReference>
<feature type="domain" description="Plant heme peroxidase family profile" evidence="9">
    <location>
        <begin position="123"/>
        <end position="277"/>
    </location>
</feature>
<evidence type="ECO:0000256" key="5">
    <source>
        <dbReference type="ARBA" id="ARBA00022723"/>
    </source>
</evidence>
<feature type="signal peptide" evidence="8">
    <location>
        <begin position="1"/>
        <end position="19"/>
    </location>
</feature>
<comment type="similarity">
    <text evidence="2">Belongs to the peroxidase family. Cytochrome c peroxidase subfamily.</text>
</comment>
<dbReference type="Proteomes" id="UP001465976">
    <property type="component" value="Unassembled WGS sequence"/>
</dbReference>
<dbReference type="PRINTS" id="PR00458">
    <property type="entry name" value="PEROXIDASE"/>
</dbReference>
<keyword evidence="4" id="KW-0349">Heme</keyword>
<evidence type="ECO:0000256" key="2">
    <source>
        <dbReference type="ARBA" id="ARBA00005997"/>
    </source>
</evidence>
<evidence type="ECO:0000256" key="6">
    <source>
        <dbReference type="ARBA" id="ARBA00023002"/>
    </source>
</evidence>
<dbReference type="Gene3D" id="1.10.520.10">
    <property type="match status" value="1"/>
</dbReference>
<dbReference type="SUPFAM" id="SSF48113">
    <property type="entry name" value="Heme-dependent peroxidases"/>
    <property type="match status" value="1"/>
</dbReference>
<dbReference type="EMBL" id="JBAHYK010000068">
    <property type="protein sequence ID" value="KAL0579191.1"/>
    <property type="molecule type" value="Genomic_DNA"/>
</dbReference>
<organism evidence="10 11">
    <name type="scientific">Marasmius crinis-equi</name>
    <dbReference type="NCBI Taxonomy" id="585013"/>
    <lineage>
        <taxon>Eukaryota</taxon>
        <taxon>Fungi</taxon>
        <taxon>Dikarya</taxon>
        <taxon>Basidiomycota</taxon>
        <taxon>Agaricomycotina</taxon>
        <taxon>Agaricomycetes</taxon>
        <taxon>Agaricomycetidae</taxon>
        <taxon>Agaricales</taxon>
        <taxon>Marasmiineae</taxon>
        <taxon>Marasmiaceae</taxon>
        <taxon>Marasmius</taxon>
    </lineage>
</organism>
<evidence type="ECO:0000256" key="4">
    <source>
        <dbReference type="ARBA" id="ARBA00022617"/>
    </source>
</evidence>
<keyword evidence="7" id="KW-0408">Iron</keyword>
<dbReference type="InterPro" id="IPR002016">
    <property type="entry name" value="Haem_peroxidase"/>
</dbReference>
<comment type="caution">
    <text evidence="10">The sequence shown here is derived from an EMBL/GenBank/DDBJ whole genome shotgun (WGS) entry which is preliminary data.</text>
</comment>
<proteinExistence type="inferred from homology"/>
<keyword evidence="3 8" id="KW-0575">Peroxidase</keyword>
<evidence type="ECO:0000256" key="1">
    <source>
        <dbReference type="ARBA" id="ARBA00003917"/>
    </source>
</evidence>
<dbReference type="PROSITE" id="PS50873">
    <property type="entry name" value="PEROXIDASE_4"/>
    <property type="match status" value="1"/>
</dbReference>
<gene>
    <name evidence="10" type="ORF">V5O48_002813</name>
</gene>
<dbReference type="InterPro" id="IPR044831">
    <property type="entry name" value="Ccp1-like"/>
</dbReference>
<protein>
    <recommendedName>
        <fullName evidence="8">Peroxidase</fullName>
        <ecNumber evidence="8">1.11.1.-</ecNumber>
    </recommendedName>
</protein>
<reference evidence="10 11" key="1">
    <citation type="submission" date="2024-02" db="EMBL/GenBank/DDBJ databases">
        <title>A draft genome for the cacao thread blight pathogen Marasmius crinis-equi.</title>
        <authorList>
            <person name="Cohen S.P."/>
            <person name="Baruah I.K."/>
            <person name="Amoako-Attah I."/>
            <person name="Bukari Y."/>
            <person name="Meinhardt L.W."/>
            <person name="Bailey B.A."/>
        </authorList>
    </citation>
    <scope>NUCLEOTIDE SEQUENCE [LARGE SCALE GENOMIC DNA]</scope>
    <source>
        <strain evidence="10 11">GH-76</strain>
    </source>
</reference>
<evidence type="ECO:0000313" key="10">
    <source>
        <dbReference type="EMBL" id="KAL0579191.1"/>
    </source>
</evidence>
<keyword evidence="5" id="KW-0479">Metal-binding</keyword>
<comment type="function">
    <text evidence="1">Destroys radicals which are normally produced within the cells and which are toxic to biological systems.</text>
</comment>
<evidence type="ECO:0000259" key="9">
    <source>
        <dbReference type="PROSITE" id="PS50873"/>
    </source>
</evidence>
<keyword evidence="6 8" id="KW-0560">Oxidoreductase</keyword>
<accession>A0ABR3FUL7</accession>
<keyword evidence="11" id="KW-1185">Reference proteome</keyword>
<evidence type="ECO:0000256" key="7">
    <source>
        <dbReference type="ARBA" id="ARBA00023004"/>
    </source>
</evidence>
<evidence type="ECO:0000256" key="3">
    <source>
        <dbReference type="ARBA" id="ARBA00022559"/>
    </source>
</evidence>